<sequence length="303" mass="32804">MPTIASTPATSPPSLTSITRLYYTPASTPATSPQSHTREVSSISRRQRLLALIPAPASTPTPTRRPRRLLHHSPPLRASTTRLPPLHACLHYTLASTIRLPPQPRHYLALTPATASPATTSPCSHPRNCLHYTPASTPATFSLSHGGDVSLLSLPRCLIHHLSHSRASTTRLPQRPQRHLALTAATSPRSHGCNVSSLSYPRLPQHLHLSNARDVFSISRRRRLPALMPATLHRSHAHTYLDARDGSSITHLNHVPLLHTCLYCSFHACCGYCVVPALAVLAALYVLAVLAAIGSASTAILVQ</sequence>
<organism evidence="3 4">
    <name type="scientific">Ophiobolus disseminans</name>
    <dbReference type="NCBI Taxonomy" id="1469910"/>
    <lineage>
        <taxon>Eukaryota</taxon>
        <taxon>Fungi</taxon>
        <taxon>Dikarya</taxon>
        <taxon>Ascomycota</taxon>
        <taxon>Pezizomycotina</taxon>
        <taxon>Dothideomycetes</taxon>
        <taxon>Pleosporomycetidae</taxon>
        <taxon>Pleosporales</taxon>
        <taxon>Pleosporineae</taxon>
        <taxon>Phaeosphaeriaceae</taxon>
        <taxon>Ophiobolus</taxon>
    </lineage>
</organism>
<evidence type="ECO:0000313" key="4">
    <source>
        <dbReference type="Proteomes" id="UP000799424"/>
    </source>
</evidence>
<evidence type="ECO:0000256" key="1">
    <source>
        <dbReference type="SAM" id="MobiDB-lite"/>
    </source>
</evidence>
<feature type="transmembrane region" description="Helical" evidence="2">
    <location>
        <begin position="274"/>
        <end position="302"/>
    </location>
</feature>
<feature type="region of interest" description="Disordered" evidence="1">
    <location>
        <begin position="25"/>
        <end position="44"/>
    </location>
</feature>
<keyword evidence="2" id="KW-1133">Transmembrane helix</keyword>
<feature type="region of interest" description="Disordered" evidence="1">
    <location>
        <begin position="51"/>
        <end position="80"/>
    </location>
</feature>
<name>A0A6A7A0F9_9PLEO</name>
<proteinExistence type="predicted"/>
<gene>
    <name evidence="3" type="ORF">CC86DRAFT_405847</name>
</gene>
<accession>A0A6A7A0F9</accession>
<dbReference type="Proteomes" id="UP000799424">
    <property type="component" value="Unassembled WGS sequence"/>
</dbReference>
<feature type="compositionally biased region" description="Low complexity" evidence="1">
    <location>
        <begin position="51"/>
        <end position="62"/>
    </location>
</feature>
<protein>
    <submittedName>
        <fullName evidence="3">Uncharacterized protein</fullName>
    </submittedName>
</protein>
<reference evidence="3" key="1">
    <citation type="journal article" date="2020" name="Stud. Mycol.">
        <title>101 Dothideomycetes genomes: a test case for predicting lifestyles and emergence of pathogens.</title>
        <authorList>
            <person name="Haridas S."/>
            <person name="Albert R."/>
            <person name="Binder M."/>
            <person name="Bloem J."/>
            <person name="Labutti K."/>
            <person name="Salamov A."/>
            <person name="Andreopoulos B."/>
            <person name="Baker S."/>
            <person name="Barry K."/>
            <person name="Bills G."/>
            <person name="Bluhm B."/>
            <person name="Cannon C."/>
            <person name="Castanera R."/>
            <person name="Culley D."/>
            <person name="Daum C."/>
            <person name="Ezra D."/>
            <person name="Gonzalez J."/>
            <person name="Henrissat B."/>
            <person name="Kuo A."/>
            <person name="Liang C."/>
            <person name="Lipzen A."/>
            <person name="Lutzoni F."/>
            <person name="Magnuson J."/>
            <person name="Mondo S."/>
            <person name="Nolan M."/>
            <person name="Ohm R."/>
            <person name="Pangilinan J."/>
            <person name="Park H.-J."/>
            <person name="Ramirez L."/>
            <person name="Alfaro M."/>
            <person name="Sun H."/>
            <person name="Tritt A."/>
            <person name="Yoshinaga Y."/>
            <person name="Zwiers L.-H."/>
            <person name="Turgeon B."/>
            <person name="Goodwin S."/>
            <person name="Spatafora J."/>
            <person name="Crous P."/>
            <person name="Grigoriev I."/>
        </authorList>
    </citation>
    <scope>NUCLEOTIDE SEQUENCE</scope>
    <source>
        <strain evidence="3">CBS 113818</strain>
    </source>
</reference>
<keyword evidence="2" id="KW-0472">Membrane</keyword>
<evidence type="ECO:0000313" key="3">
    <source>
        <dbReference type="EMBL" id="KAF2826576.1"/>
    </source>
</evidence>
<evidence type="ECO:0000256" key="2">
    <source>
        <dbReference type="SAM" id="Phobius"/>
    </source>
</evidence>
<dbReference type="EMBL" id="MU006225">
    <property type="protein sequence ID" value="KAF2826576.1"/>
    <property type="molecule type" value="Genomic_DNA"/>
</dbReference>
<keyword evidence="2" id="KW-0812">Transmembrane</keyword>
<keyword evidence="4" id="KW-1185">Reference proteome</keyword>
<dbReference type="AlphaFoldDB" id="A0A6A7A0F9"/>